<accession>A0A0S1SU76</accession>
<evidence type="ECO:0000259" key="2">
    <source>
        <dbReference type="Pfam" id="PF23477"/>
    </source>
</evidence>
<evidence type="ECO:0000313" key="3">
    <source>
        <dbReference type="EMBL" id="ALM12891.1"/>
    </source>
</evidence>
<name>A0A0S1SLN6_9BACT</name>
<dbReference type="STRING" id="1735162.PeribacterB2_0190"/>
<sequence>MADQQITCRDCGAAFTFTEGEQEFYASRNLNAPQRCKDCRNKRKDERNQKFDAVCAQCGAQCQVPFKPKPESEGGRPVLCTACFRASKAA</sequence>
<dbReference type="InterPro" id="IPR025306">
    <property type="entry name" value="Zn-bnd_dom_prob"/>
</dbReference>
<gene>
    <name evidence="3" type="ORF">PeribacterD1_0190</name>
</gene>
<proteinExistence type="predicted"/>
<accession>A0A0S1SSH9</accession>
<dbReference type="EMBL" id="CP013065">
    <property type="protein sequence ID" value="ALM12891.1"/>
    <property type="molecule type" value="Genomic_DNA"/>
</dbReference>
<reference evidence="3 4" key="2">
    <citation type="journal article" date="2016" name="PeerJ">
        <title>Analysis of five complete genome sequences for members of the class Peribacteria in the recently recognized Peregrinibacteria bacterial phylum.</title>
        <authorList>
            <person name="Anantharaman K."/>
            <person name="Brown C.T."/>
            <person name="Burstein D."/>
            <person name="Castelle C.J."/>
            <person name="Probst A.J."/>
            <person name="Thomas B.C."/>
            <person name="Williams K.H."/>
            <person name="Banfield J.F."/>
        </authorList>
    </citation>
    <scope>NUCLEOTIDE SEQUENCE [LARGE SCALE GENOMIC DNA]</scope>
    <source>
        <strain evidence="3">RIFOXYD1_FULL_PER-ii_59_16</strain>
    </source>
</reference>
<reference evidence="4" key="1">
    <citation type="submission" date="2015-10" db="EMBL/GenBank/DDBJ databases">
        <title>Analysis of five complete genome sequences for members of the class Peribacteria in the recently recognized Peregrinibacteria bacterial phylum.</title>
        <authorList>
            <person name="Anantharaman K."/>
            <person name="Brown C.T."/>
            <person name="Burstein D."/>
            <person name="Castelle C.J."/>
            <person name="Probst A.J."/>
            <person name="Thomas B.C."/>
            <person name="Williams K.H."/>
            <person name="Banfield J.F."/>
        </authorList>
    </citation>
    <scope>NUCLEOTIDE SEQUENCE [LARGE SCALE GENOMIC DNA]</scope>
</reference>
<dbReference type="NCBIfam" id="TIGR04272">
    <property type="entry name" value="cxxc_cxxc_Mbark"/>
    <property type="match status" value="1"/>
</dbReference>
<evidence type="ECO:0000259" key="1">
    <source>
        <dbReference type="Pfam" id="PF13451"/>
    </source>
</evidence>
<accession>A0A0S1SLN6</accession>
<protein>
    <submittedName>
        <fullName evidence="3">Uncharacterized protein</fullName>
    </submittedName>
</protein>
<dbReference type="AlphaFoldDB" id="A0A0S1SLN6"/>
<accession>A0A0S1SK15</accession>
<dbReference type="Proteomes" id="UP000069135">
    <property type="component" value="Chromosome"/>
</dbReference>
<dbReference type="InterPro" id="IPR026363">
    <property type="entry name" value="CxxC-x17-CxxC_dom"/>
</dbReference>
<accession>A0A0S1SI79</accession>
<dbReference type="Pfam" id="PF23477">
    <property type="entry name" value="zf_Tbcl_2"/>
    <property type="match status" value="1"/>
</dbReference>
<dbReference type="KEGG" id="prf:PeribacterA2_0190"/>
<feature type="domain" description="Probable zinc-binding" evidence="1">
    <location>
        <begin position="3"/>
        <end position="47"/>
    </location>
</feature>
<feature type="domain" description="CxxC-x17-CxxC" evidence="2">
    <location>
        <begin position="49"/>
        <end position="87"/>
    </location>
</feature>
<evidence type="ECO:0000313" key="4">
    <source>
        <dbReference type="Proteomes" id="UP000069135"/>
    </source>
</evidence>
<organism evidence="3 4">
    <name type="scientific">Candidatus Peribacter riflensis</name>
    <dbReference type="NCBI Taxonomy" id="1735162"/>
    <lineage>
        <taxon>Bacteria</taxon>
        <taxon>Candidatus Peregrinibacteriota</taxon>
        <taxon>Candidatus Peribacteria</taxon>
        <taxon>Candidatus Peribacterales</taxon>
        <taxon>Candidatus Peribacteraceae</taxon>
        <taxon>Candidatus Peribacter</taxon>
    </lineage>
</organism>
<dbReference type="Pfam" id="PF13451">
    <property type="entry name" value="zf_Tbcl"/>
    <property type="match status" value="1"/>
</dbReference>